<evidence type="ECO:0000313" key="3">
    <source>
        <dbReference type="EMBL" id="KAF9533328.1"/>
    </source>
</evidence>
<name>A0A9P6JUU4_9FUNG</name>
<keyword evidence="4" id="KW-1185">Reference proteome</keyword>
<sequence>MADLVVESESDTDSNVGEGSSTKHSAKKRKRAPTGMECMDERISQLRTASINSENSLALIIADQHKDHRAAMKEELREHREAIDKEKQQIEARREKEETEFREKLRLRALEQEADFKYRQDRLDTDRADLKAQQLELKQDRDEFKKE</sequence>
<protein>
    <submittedName>
        <fullName evidence="3">Uncharacterized protein</fullName>
    </submittedName>
</protein>
<evidence type="ECO:0000256" key="1">
    <source>
        <dbReference type="SAM" id="Coils"/>
    </source>
</evidence>
<proteinExistence type="predicted"/>
<feature type="non-terminal residue" evidence="3">
    <location>
        <position position="1"/>
    </location>
</feature>
<organism evidence="3 4">
    <name type="scientific">Mortierella hygrophila</name>
    <dbReference type="NCBI Taxonomy" id="979708"/>
    <lineage>
        <taxon>Eukaryota</taxon>
        <taxon>Fungi</taxon>
        <taxon>Fungi incertae sedis</taxon>
        <taxon>Mucoromycota</taxon>
        <taxon>Mortierellomycotina</taxon>
        <taxon>Mortierellomycetes</taxon>
        <taxon>Mortierellales</taxon>
        <taxon>Mortierellaceae</taxon>
        <taxon>Mortierella</taxon>
    </lineage>
</organism>
<feature type="compositionally biased region" description="Acidic residues" evidence="2">
    <location>
        <begin position="1"/>
        <end position="12"/>
    </location>
</feature>
<feature type="compositionally biased region" description="Polar residues" evidence="2">
    <location>
        <begin position="13"/>
        <end position="23"/>
    </location>
</feature>
<accession>A0A9P6JUU4</accession>
<evidence type="ECO:0000256" key="2">
    <source>
        <dbReference type="SAM" id="MobiDB-lite"/>
    </source>
</evidence>
<keyword evidence="1" id="KW-0175">Coiled coil</keyword>
<feature type="region of interest" description="Disordered" evidence="2">
    <location>
        <begin position="1"/>
        <end position="37"/>
    </location>
</feature>
<gene>
    <name evidence="3" type="ORF">EC957_002246</name>
</gene>
<reference evidence="3" key="1">
    <citation type="journal article" date="2020" name="Fungal Divers.">
        <title>Resolving the Mortierellaceae phylogeny through synthesis of multi-gene phylogenetics and phylogenomics.</title>
        <authorList>
            <person name="Vandepol N."/>
            <person name="Liber J."/>
            <person name="Desiro A."/>
            <person name="Na H."/>
            <person name="Kennedy M."/>
            <person name="Barry K."/>
            <person name="Grigoriev I.V."/>
            <person name="Miller A.N."/>
            <person name="O'Donnell K."/>
            <person name="Stajich J.E."/>
            <person name="Bonito G."/>
        </authorList>
    </citation>
    <scope>NUCLEOTIDE SEQUENCE</scope>
    <source>
        <strain evidence="3">NRRL 2591</strain>
    </source>
</reference>
<evidence type="ECO:0000313" key="4">
    <source>
        <dbReference type="Proteomes" id="UP000723463"/>
    </source>
</evidence>
<dbReference type="AlphaFoldDB" id="A0A9P6JUU4"/>
<comment type="caution">
    <text evidence="3">The sequence shown here is derived from an EMBL/GenBank/DDBJ whole genome shotgun (WGS) entry which is preliminary data.</text>
</comment>
<feature type="coiled-coil region" evidence="1">
    <location>
        <begin position="62"/>
        <end position="147"/>
    </location>
</feature>
<dbReference type="Proteomes" id="UP000723463">
    <property type="component" value="Unassembled WGS sequence"/>
</dbReference>
<dbReference type="EMBL" id="JAAAXW010001445">
    <property type="protein sequence ID" value="KAF9533328.1"/>
    <property type="molecule type" value="Genomic_DNA"/>
</dbReference>